<keyword evidence="8 10" id="KW-1133">Transmembrane helix</keyword>
<dbReference type="PANTHER" id="PTHR35091">
    <property type="entry name" value="FLAGELLAR PROTEIN FLIL"/>
    <property type="match status" value="1"/>
</dbReference>
<keyword evidence="5 10" id="KW-0145">Chemotaxis</keyword>
<keyword evidence="11" id="KW-0966">Cell projection</keyword>
<dbReference type="GO" id="GO:0009425">
    <property type="term" value="C:bacterial-type flagellum basal body"/>
    <property type="evidence" value="ECO:0007669"/>
    <property type="project" value="InterPro"/>
</dbReference>
<dbReference type="EMBL" id="RCNT01000001">
    <property type="protein sequence ID" value="RMA43511.1"/>
    <property type="molecule type" value="Genomic_DNA"/>
</dbReference>
<evidence type="ECO:0000256" key="1">
    <source>
        <dbReference type="ARBA" id="ARBA00002254"/>
    </source>
</evidence>
<keyword evidence="9 10" id="KW-0472">Membrane</keyword>
<dbReference type="OrthoDB" id="7619358at2"/>
<evidence type="ECO:0000256" key="2">
    <source>
        <dbReference type="ARBA" id="ARBA00004162"/>
    </source>
</evidence>
<keyword evidence="11" id="KW-0282">Flagellum</keyword>
<feature type="transmembrane region" description="Helical" evidence="10">
    <location>
        <begin position="22"/>
        <end position="40"/>
    </location>
</feature>
<evidence type="ECO:0000256" key="10">
    <source>
        <dbReference type="RuleBase" id="RU364125"/>
    </source>
</evidence>
<protein>
    <recommendedName>
        <fullName evidence="10">Flagellar protein FliL</fullName>
    </recommendedName>
</protein>
<dbReference type="PANTHER" id="PTHR35091:SF2">
    <property type="entry name" value="FLAGELLAR PROTEIN FLIL"/>
    <property type="match status" value="1"/>
</dbReference>
<gene>
    <name evidence="11" type="ORF">D9R08_00755</name>
</gene>
<evidence type="ECO:0000256" key="6">
    <source>
        <dbReference type="ARBA" id="ARBA00022692"/>
    </source>
</evidence>
<reference evidence="11 12" key="1">
    <citation type="submission" date="2018-10" db="EMBL/GenBank/DDBJ databases">
        <authorList>
            <person name="Jung H.S."/>
            <person name="Jeon C.O."/>
        </authorList>
    </citation>
    <scope>NUCLEOTIDE SEQUENCE [LARGE SCALE GENOMIC DNA]</scope>
    <source>
        <strain evidence="11 12">MA-7-27</strain>
    </source>
</reference>
<keyword evidence="6 10" id="KW-0812">Transmembrane</keyword>
<dbReference type="InterPro" id="IPR005503">
    <property type="entry name" value="FliL"/>
</dbReference>
<dbReference type="GO" id="GO:0005886">
    <property type="term" value="C:plasma membrane"/>
    <property type="evidence" value="ECO:0007669"/>
    <property type="project" value="UniProtKB-SubCell"/>
</dbReference>
<keyword evidence="7 10" id="KW-0283">Flagellar rotation</keyword>
<organism evidence="11 12">
    <name type="scientific">Rhodophyticola porphyridii</name>
    <dbReference type="NCBI Taxonomy" id="1852017"/>
    <lineage>
        <taxon>Bacteria</taxon>
        <taxon>Pseudomonadati</taxon>
        <taxon>Pseudomonadota</taxon>
        <taxon>Alphaproteobacteria</taxon>
        <taxon>Rhodobacterales</taxon>
        <taxon>Roseobacteraceae</taxon>
        <taxon>Rhodophyticola</taxon>
    </lineage>
</organism>
<dbReference type="AlphaFoldDB" id="A0A3L9Y3X1"/>
<comment type="caution">
    <text evidence="11">The sequence shown here is derived from an EMBL/GenBank/DDBJ whole genome shotgun (WGS) entry which is preliminary data.</text>
</comment>
<evidence type="ECO:0000256" key="4">
    <source>
        <dbReference type="ARBA" id="ARBA00022475"/>
    </source>
</evidence>
<evidence type="ECO:0000313" key="12">
    <source>
        <dbReference type="Proteomes" id="UP000281343"/>
    </source>
</evidence>
<evidence type="ECO:0000313" key="11">
    <source>
        <dbReference type="EMBL" id="RMA43511.1"/>
    </source>
</evidence>
<comment type="similarity">
    <text evidence="3 10">Belongs to the FliL family.</text>
</comment>
<sequence length="169" mass="18221">MAAAADPDIDEAPKKRGLMMPLLIGLFLAAAAGGGGFWAVTQGPLAGLFSHAETDDEEAHDEAERPAEYMPVAFVPLETLVVSLGSEAAGQHLIVSAELEVDPAYADEVTTLSPRVLDVLNSYLRVIDLRELSEPTSLIRLRAQMLRRVQVVTGDGRVRDLLITQFVVN</sequence>
<keyword evidence="4" id="KW-1003">Cell membrane</keyword>
<dbReference type="GO" id="GO:0071978">
    <property type="term" value="P:bacterial-type flagellum-dependent swarming motility"/>
    <property type="evidence" value="ECO:0007669"/>
    <property type="project" value="TreeGrafter"/>
</dbReference>
<accession>A0A3L9Y3X1</accession>
<dbReference type="Proteomes" id="UP000281343">
    <property type="component" value="Unassembled WGS sequence"/>
</dbReference>
<evidence type="ECO:0000256" key="7">
    <source>
        <dbReference type="ARBA" id="ARBA00022779"/>
    </source>
</evidence>
<evidence type="ECO:0000256" key="5">
    <source>
        <dbReference type="ARBA" id="ARBA00022500"/>
    </source>
</evidence>
<evidence type="ECO:0000256" key="3">
    <source>
        <dbReference type="ARBA" id="ARBA00008281"/>
    </source>
</evidence>
<dbReference type="RefSeq" id="WP_121896104.1">
    <property type="nucleotide sequence ID" value="NZ_RCNT01000001.1"/>
</dbReference>
<proteinExistence type="inferred from homology"/>
<evidence type="ECO:0000256" key="9">
    <source>
        <dbReference type="ARBA" id="ARBA00023136"/>
    </source>
</evidence>
<comment type="subcellular location">
    <subcellularLocation>
        <location evidence="10">Cell inner membrane</location>
    </subcellularLocation>
    <subcellularLocation>
        <location evidence="2">Cell membrane</location>
        <topology evidence="2">Single-pass membrane protein</topology>
    </subcellularLocation>
</comment>
<dbReference type="GO" id="GO:0006935">
    <property type="term" value="P:chemotaxis"/>
    <property type="evidence" value="ECO:0007669"/>
    <property type="project" value="UniProtKB-KW"/>
</dbReference>
<dbReference type="Pfam" id="PF03748">
    <property type="entry name" value="FliL"/>
    <property type="match status" value="1"/>
</dbReference>
<keyword evidence="11" id="KW-0969">Cilium</keyword>
<keyword evidence="12" id="KW-1185">Reference proteome</keyword>
<name>A0A3L9Y3X1_9RHOB</name>
<keyword evidence="10" id="KW-0997">Cell inner membrane</keyword>
<comment type="function">
    <text evidence="1 10">Controls the rotational direction of flagella during chemotaxis.</text>
</comment>
<evidence type="ECO:0000256" key="8">
    <source>
        <dbReference type="ARBA" id="ARBA00022989"/>
    </source>
</evidence>